<dbReference type="RefSeq" id="WP_204700205.1">
    <property type="nucleotide sequence ID" value="NZ_JAFBDQ010000001.1"/>
</dbReference>
<reference evidence="2" key="1">
    <citation type="submission" date="2021-01" db="EMBL/GenBank/DDBJ databases">
        <title>Genomic Encyclopedia of Type Strains, Phase IV (KMG-IV): sequencing the most valuable type-strain genomes for metagenomic binning, comparative biology and taxonomic classification.</title>
        <authorList>
            <person name="Goeker M."/>
        </authorList>
    </citation>
    <scope>NUCLEOTIDE SEQUENCE</scope>
    <source>
        <strain evidence="2">DSM 23230</strain>
    </source>
</reference>
<proteinExistence type="predicted"/>
<dbReference type="Pfam" id="PF02254">
    <property type="entry name" value="TrkA_N"/>
    <property type="match status" value="1"/>
</dbReference>
<sequence length="135" mass="14979">MKHIVIIGVGRFGTVIAKDLYQKGHEVLAIDQDNERVQKISSQVTYAVQSNFTDTKSLETLGINEFDIGIIGIGKNLYDNLAASHILKKHNIPYVIAKAKDKLHGELLKKIGVDKVVYPEKTVGSKVAEEIYSDE</sequence>
<organism evidence="2 3">
    <name type="scientific">Halanaerobacter jeridensis</name>
    <dbReference type="NCBI Taxonomy" id="706427"/>
    <lineage>
        <taxon>Bacteria</taxon>
        <taxon>Bacillati</taxon>
        <taxon>Bacillota</taxon>
        <taxon>Clostridia</taxon>
        <taxon>Halanaerobiales</taxon>
        <taxon>Halobacteroidaceae</taxon>
        <taxon>Halanaerobacter</taxon>
    </lineage>
</organism>
<comment type="caution">
    <text evidence="2">The sequence shown here is derived from an EMBL/GenBank/DDBJ whole genome shotgun (WGS) entry which is preliminary data.</text>
</comment>
<dbReference type="Gene3D" id="3.40.50.720">
    <property type="entry name" value="NAD(P)-binding Rossmann-like Domain"/>
    <property type="match status" value="1"/>
</dbReference>
<dbReference type="AlphaFoldDB" id="A0A938XQK6"/>
<dbReference type="EMBL" id="JAFBDQ010000001">
    <property type="protein sequence ID" value="MBM7555498.1"/>
    <property type="molecule type" value="Genomic_DNA"/>
</dbReference>
<dbReference type="InterPro" id="IPR050721">
    <property type="entry name" value="Trk_Ktr_HKT_K-transport"/>
</dbReference>
<protein>
    <submittedName>
        <fullName evidence="2">Trk system potassium uptake protein TrkA</fullName>
    </submittedName>
</protein>
<evidence type="ECO:0000313" key="2">
    <source>
        <dbReference type="EMBL" id="MBM7555498.1"/>
    </source>
</evidence>
<dbReference type="GO" id="GO:0006813">
    <property type="term" value="P:potassium ion transport"/>
    <property type="evidence" value="ECO:0007669"/>
    <property type="project" value="InterPro"/>
</dbReference>
<gene>
    <name evidence="2" type="ORF">JOC47_000322</name>
</gene>
<evidence type="ECO:0000313" key="3">
    <source>
        <dbReference type="Proteomes" id="UP000774000"/>
    </source>
</evidence>
<accession>A0A938XQK6</accession>
<dbReference type="PANTHER" id="PTHR43833:SF7">
    <property type="entry name" value="KTR SYSTEM POTASSIUM UPTAKE PROTEIN C"/>
    <property type="match status" value="1"/>
</dbReference>
<dbReference type="PANTHER" id="PTHR43833">
    <property type="entry name" value="POTASSIUM CHANNEL PROTEIN 2-RELATED-RELATED"/>
    <property type="match status" value="1"/>
</dbReference>
<dbReference type="PROSITE" id="PS51201">
    <property type="entry name" value="RCK_N"/>
    <property type="match status" value="1"/>
</dbReference>
<dbReference type="SUPFAM" id="SSF51735">
    <property type="entry name" value="NAD(P)-binding Rossmann-fold domains"/>
    <property type="match status" value="1"/>
</dbReference>
<dbReference type="InterPro" id="IPR003148">
    <property type="entry name" value="RCK_N"/>
</dbReference>
<evidence type="ECO:0000259" key="1">
    <source>
        <dbReference type="PROSITE" id="PS51201"/>
    </source>
</evidence>
<name>A0A938XQK6_9FIRM</name>
<dbReference type="InterPro" id="IPR036291">
    <property type="entry name" value="NAD(P)-bd_dom_sf"/>
</dbReference>
<feature type="domain" description="RCK N-terminal" evidence="1">
    <location>
        <begin position="1"/>
        <end position="117"/>
    </location>
</feature>
<dbReference type="Proteomes" id="UP000774000">
    <property type="component" value="Unassembled WGS sequence"/>
</dbReference>
<keyword evidence="3" id="KW-1185">Reference proteome</keyword>